<dbReference type="SMART" id="SM00614">
    <property type="entry name" value="ZnF_BED"/>
    <property type="match status" value="2"/>
</dbReference>
<comment type="subcellular location">
    <subcellularLocation>
        <location evidence="1">Nucleus</location>
    </subcellularLocation>
</comment>
<proteinExistence type="predicted"/>
<dbReference type="InterPro" id="IPR003656">
    <property type="entry name" value="Znf_BED"/>
</dbReference>
<protein>
    <submittedName>
        <fullName evidence="13 14">Zinc finger BED domain-containing protein 1-like</fullName>
    </submittedName>
</protein>
<dbReference type="Proteomes" id="UP000504611">
    <property type="component" value="Unplaced"/>
</dbReference>
<dbReference type="GO" id="GO:0008270">
    <property type="term" value="F:zinc ion binding"/>
    <property type="evidence" value="ECO:0007669"/>
    <property type="project" value="UniProtKB-KW"/>
</dbReference>
<feature type="domain" description="BED-type" evidence="11">
    <location>
        <begin position="6"/>
        <end position="49"/>
    </location>
</feature>
<dbReference type="SUPFAM" id="SSF57667">
    <property type="entry name" value="beta-beta-alpha zinc fingers"/>
    <property type="match status" value="2"/>
</dbReference>
<dbReference type="InterPro" id="IPR012337">
    <property type="entry name" value="RNaseH-like_sf"/>
</dbReference>
<evidence type="ECO:0000256" key="5">
    <source>
        <dbReference type="ARBA" id="ARBA00023015"/>
    </source>
</evidence>
<feature type="domain" description="BED-type" evidence="11">
    <location>
        <begin position="107"/>
        <end position="149"/>
    </location>
</feature>
<evidence type="ECO:0000313" key="14">
    <source>
        <dbReference type="RefSeq" id="XP_010776962.1"/>
    </source>
</evidence>
<dbReference type="KEGG" id="ncc:104951924"/>
<keyword evidence="7" id="KW-0804">Transcription</keyword>
<dbReference type="PROSITE" id="PS50808">
    <property type="entry name" value="ZF_BED"/>
    <property type="match status" value="2"/>
</dbReference>
<dbReference type="OrthoDB" id="1607513at2759"/>
<dbReference type="GO" id="GO:0003677">
    <property type="term" value="F:DNA binding"/>
    <property type="evidence" value="ECO:0007669"/>
    <property type="project" value="UniProtKB-KW"/>
</dbReference>
<evidence type="ECO:0000256" key="8">
    <source>
        <dbReference type="ARBA" id="ARBA00023242"/>
    </source>
</evidence>
<dbReference type="InterPro" id="IPR052035">
    <property type="entry name" value="ZnF_BED_domain_contain"/>
</dbReference>
<dbReference type="InterPro" id="IPR036236">
    <property type="entry name" value="Znf_C2H2_sf"/>
</dbReference>
<evidence type="ECO:0000256" key="4">
    <source>
        <dbReference type="ARBA" id="ARBA00022833"/>
    </source>
</evidence>
<dbReference type="GO" id="GO:0046983">
    <property type="term" value="F:protein dimerization activity"/>
    <property type="evidence" value="ECO:0007669"/>
    <property type="project" value="InterPro"/>
</dbReference>
<dbReference type="Pfam" id="PF05699">
    <property type="entry name" value="Dimer_Tnp_hAT"/>
    <property type="match status" value="1"/>
</dbReference>
<dbReference type="Pfam" id="PF02892">
    <property type="entry name" value="zf-BED"/>
    <property type="match status" value="2"/>
</dbReference>
<dbReference type="InterPro" id="IPR008906">
    <property type="entry name" value="HATC_C_dom"/>
</dbReference>
<dbReference type="RefSeq" id="XP_010776961.1">
    <property type="nucleotide sequence ID" value="XM_010778659.1"/>
</dbReference>
<keyword evidence="6" id="KW-0238">DNA-binding</keyword>
<dbReference type="PANTHER" id="PTHR46481">
    <property type="entry name" value="ZINC FINGER BED DOMAIN-CONTAINING PROTEIN 4"/>
    <property type="match status" value="1"/>
</dbReference>
<dbReference type="RefSeq" id="XP_010776962.1">
    <property type="nucleotide sequence ID" value="XM_010778660.1"/>
</dbReference>
<keyword evidence="3 9" id="KW-0863">Zinc-finger</keyword>
<gene>
    <name evidence="13 14" type="primary">LOC104951924</name>
</gene>
<sequence>MKRVSRRRSSVWDCFEQEGKIVRCMKCDATLKYCGGATTTMMSHMSRHHASTAPLDEDEKPVICRVQSLEEESTANSEIMQVAIMSPNINIMNANPTERDCGVKRRPKRSSVWDIFVRVDDEVHCTMCDTKLKYRSSTTNMMYHIKNNHQGTESPPRGINKGPSSSSSSSSSMPNDGVSVAAHTEVTELISRMIEKDMLPISLLRGDGFRELLAYTVHTYKMPSAEDIIRLIEGHFQEKAEELLVQLGKVEKVALTADFWTALPFQRYVTVSCSFITEDWQGRSVVLQTHKLSPDSHTSTDSVTERLFNTVETWGIDGKVTACVHNDTQGILSAHECPPVTWDYATCFATILQLAVSVGLSEDLVRIIVAAGKLVKHFNHNLQACEALEQKQVHMCLPKHKLIQSSKARWDTICDMFERLLEQRWPIKAVLSDRTITNRQEAQMLEIEDDCWQIIENFTPVLATLKWATTVISAETEVSISNIYPITFSLIQTHLVPKENDVEQVSEFKLKVQKLLQNHMEVDSNGLASKPALIASMLDPRHKHLSFLTPTGRLSAKVKLHELVAKLDVKTPTVGLKDEHQEILVTPDISQEAAMPSQLRSDTKNTMMLLLGDNYSSSYATDSEAQVDYYLRDIAPSLDINPLDWWKVNGPRFPKLATLARHYLCVPGVSLPSLLSESGQTFAKMRTRLAPEHVDMMIFVNRNA</sequence>
<organism evidence="12 14">
    <name type="scientific">Notothenia coriiceps</name>
    <name type="common">black rockcod</name>
    <dbReference type="NCBI Taxonomy" id="8208"/>
    <lineage>
        <taxon>Eukaryota</taxon>
        <taxon>Metazoa</taxon>
        <taxon>Chordata</taxon>
        <taxon>Craniata</taxon>
        <taxon>Vertebrata</taxon>
        <taxon>Euteleostomi</taxon>
        <taxon>Actinopterygii</taxon>
        <taxon>Neopterygii</taxon>
        <taxon>Teleostei</taxon>
        <taxon>Neoteleostei</taxon>
        <taxon>Acanthomorphata</taxon>
        <taxon>Eupercaria</taxon>
        <taxon>Perciformes</taxon>
        <taxon>Notothenioidei</taxon>
        <taxon>Nototheniidae</taxon>
        <taxon>Notothenia</taxon>
    </lineage>
</organism>
<evidence type="ECO:0000256" key="2">
    <source>
        <dbReference type="ARBA" id="ARBA00022723"/>
    </source>
</evidence>
<feature type="region of interest" description="Disordered" evidence="10">
    <location>
        <begin position="146"/>
        <end position="178"/>
    </location>
</feature>
<name>A0A6I9NK42_9TELE</name>
<dbReference type="SUPFAM" id="SSF53098">
    <property type="entry name" value="Ribonuclease H-like"/>
    <property type="match status" value="1"/>
</dbReference>
<keyword evidence="8" id="KW-0539">Nucleus</keyword>
<evidence type="ECO:0000313" key="12">
    <source>
        <dbReference type="Proteomes" id="UP000504611"/>
    </source>
</evidence>
<dbReference type="GO" id="GO:0009791">
    <property type="term" value="P:post-embryonic development"/>
    <property type="evidence" value="ECO:0007669"/>
    <property type="project" value="UniProtKB-ARBA"/>
</dbReference>
<keyword evidence="4" id="KW-0862">Zinc</keyword>
<evidence type="ECO:0000256" key="9">
    <source>
        <dbReference type="PROSITE-ProRule" id="PRU00027"/>
    </source>
</evidence>
<dbReference type="AlphaFoldDB" id="A0A6I9NK42"/>
<keyword evidence="2" id="KW-0479">Metal-binding</keyword>
<evidence type="ECO:0000256" key="6">
    <source>
        <dbReference type="ARBA" id="ARBA00023125"/>
    </source>
</evidence>
<dbReference type="GO" id="GO:0005634">
    <property type="term" value="C:nucleus"/>
    <property type="evidence" value="ECO:0007669"/>
    <property type="project" value="UniProtKB-SubCell"/>
</dbReference>
<evidence type="ECO:0000256" key="1">
    <source>
        <dbReference type="ARBA" id="ARBA00004123"/>
    </source>
</evidence>
<evidence type="ECO:0000256" key="7">
    <source>
        <dbReference type="ARBA" id="ARBA00023163"/>
    </source>
</evidence>
<reference evidence="13 14" key="1">
    <citation type="submission" date="2025-04" db="UniProtKB">
        <authorList>
            <consortium name="RefSeq"/>
        </authorList>
    </citation>
    <scope>IDENTIFICATION</scope>
    <source>
        <tissue evidence="13 14">Muscle</tissue>
    </source>
</reference>
<dbReference type="PANTHER" id="PTHR46481:SF10">
    <property type="entry name" value="ZINC FINGER BED DOMAIN-CONTAINING PROTEIN 39"/>
    <property type="match status" value="1"/>
</dbReference>
<evidence type="ECO:0000313" key="13">
    <source>
        <dbReference type="RefSeq" id="XP_010776961.1"/>
    </source>
</evidence>
<keyword evidence="5" id="KW-0805">Transcription regulation</keyword>
<evidence type="ECO:0000259" key="11">
    <source>
        <dbReference type="PROSITE" id="PS50808"/>
    </source>
</evidence>
<dbReference type="SUPFAM" id="SSF140996">
    <property type="entry name" value="Hermes dimerisation domain"/>
    <property type="match status" value="1"/>
</dbReference>
<accession>A0A6I9NK42</accession>
<keyword evidence="12" id="KW-1185">Reference proteome</keyword>
<evidence type="ECO:0000256" key="10">
    <source>
        <dbReference type="SAM" id="MobiDB-lite"/>
    </source>
</evidence>
<dbReference type="GeneID" id="104951924"/>
<evidence type="ECO:0000256" key="3">
    <source>
        <dbReference type="ARBA" id="ARBA00022771"/>
    </source>
</evidence>